<keyword evidence="1" id="KW-1133">Transmembrane helix</keyword>
<dbReference type="AlphaFoldDB" id="A4C892"/>
<dbReference type="Pfam" id="PF06961">
    <property type="entry name" value="DUF1294"/>
    <property type="match status" value="1"/>
</dbReference>
<comment type="caution">
    <text evidence="2">The sequence shown here is derived from an EMBL/GenBank/DDBJ whole genome shotgun (WGS) entry which is preliminary data.</text>
</comment>
<dbReference type="GO" id="GO:0003677">
    <property type="term" value="F:DNA binding"/>
    <property type="evidence" value="ECO:0007669"/>
    <property type="project" value="UniProtKB-KW"/>
</dbReference>
<keyword evidence="2" id="KW-0238">DNA-binding</keyword>
<dbReference type="HOGENOM" id="CLU_091970_1_3_6"/>
<dbReference type="Proteomes" id="UP000006201">
    <property type="component" value="Unassembled WGS sequence"/>
</dbReference>
<evidence type="ECO:0000313" key="2">
    <source>
        <dbReference type="EMBL" id="EAR28807.1"/>
    </source>
</evidence>
<dbReference type="InterPro" id="IPR012156">
    <property type="entry name" value="Cold_shock_CspA"/>
</dbReference>
<keyword evidence="1" id="KW-0472">Membrane</keyword>
<dbReference type="eggNOG" id="COG3326">
    <property type="taxonomic scope" value="Bacteria"/>
</dbReference>
<feature type="transmembrane region" description="Helical" evidence="1">
    <location>
        <begin position="82"/>
        <end position="110"/>
    </location>
</feature>
<feature type="transmembrane region" description="Helical" evidence="1">
    <location>
        <begin position="17"/>
        <end position="35"/>
    </location>
</feature>
<dbReference type="STRING" id="87626.PTD2_07184"/>
<reference evidence="2 3" key="1">
    <citation type="submission" date="2006-02" db="EMBL/GenBank/DDBJ databases">
        <authorList>
            <person name="Moran M.A."/>
            <person name="Kjelleberg S."/>
            <person name="Egan S."/>
            <person name="Saunders N."/>
            <person name="Thomas T."/>
            <person name="Ferriera S."/>
            <person name="Johnson J."/>
            <person name="Kravitz S."/>
            <person name="Halpern A."/>
            <person name="Remington K."/>
            <person name="Beeson K."/>
            <person name="Tran B."/>
            <person name="Rogers Y.-H."/>
            <person name="Friedman R."/>
            <person name="Venter J.C."/>
        </authorList>
    </citation>
    <scope>NUCLEOTIDE SEQUENCE [LARGE SCALE GENOMIC DNA]</scope>
    <source>
        <strain evidence="2 3">D2</strain>
    </source>
</reference>
<keyword evidence="1" id="KW-0812">Transmembrane</keyword>
<gene>
    <name evidence="2" type="ORF">PTD2_07184</name>
</gene>
<name>A4C892_9GAMM</name>
<evidence type="ECO:0000313" key="3">
    <source>
        <dbReference type="Proteomes" id="UP000006201"/>
    </source>
</evidence>
<proteinExistence type="predicted"/>
<organism evidence="2 3">
    <name type="scientific">Pseudoalteromonas tunicata D2</name>
    <dbReference type="NCBI Taxonomy" id="87626"/>
    <lineage>
        <taxon>Bacteria</taxon>
        <taxon>Pseudomonadati</taxon>
        <taxon>Pseudomonadota</taxon>
        <taxon>Gammaproteobacteria</taxon>
        <taxon>Alteromonadales</taxon>
        <taxon>Pseudoalteromonadaceae</taxon>
        <taxon>Pseudoalteromonas</taxon>
    </lineage>
</organism>
<protein>
    <submittedName>
        <fullName evidence="2">Cold-shock DNA-binding domain family protein</fullName>
    </submittedName>
</protein>
<keyword evidence="3" id="KW-1185">Reference proteome</keyword>
<accession>A4C892</accession>
<dbReference type="EMBL" id="AAOH01000003">
    <property type="protein sequence ID" value="EAR28807.1"/>
    <property type="molecule type" value="Genomic_DNA"/>
</dbReference>
<sequence length="114" mass="13224">MLIILVLGAWFNLLPKFIAILYLVLSTVTFIIYWFDKRQAKKAEQRISERTLHIFALIGGWPGAALAQQLLRHKSHKRPFRIIFWFTLMANLALFITLLSPAGKALLIWLNQFS</sequence>
<dbReference type="InterPro" id="IPR010718">
    <property type="entry name" value="DUF1294"/>
</dbReference>
<evidence type="ECO:0000256" key="1">
    <source>
        <dbReference type="SAM" id="Phobius"/>
    </source>
</evidence>
<dbReference type="PIRSF" id="PIRSF002599">
    <property type="entry name" value="Cold_shock_A"/>
    <property type="match status" value="1"/>
</dbReference>